<dbReference type="InterPro" id="IPR001650">
    <property type="entry name" value="Helicase_C-like"/>
</dbReference>
<dbReference type="Gene3D" id="1.20.120.1080">
    <property type="match status" value="1"/>
</dbReference>
<feature type="domain" description="Helicase C-terminal" evidence="10">
    <location>
        <begin position="655"/>
        <end position="838"/>
    </location>
</feature>
<evidence type="ECO:0000256" key="6">
    <source>
        <dbReference type="ARBA" id="ARBA00022840"/>
    </source>
</evidence>
<dbReference type="GO" id="GO:0003723">
    <property type="term" value="F:RNA binding"/>
    <property type="evidence" value="ECO:0007669"/>
    <property type="project" value="TreeGrafter"/>
</dbReference>
<dbReference type="PANTHER" id="PTHR18934:SF99">
    <property type="entry name" value="ATP-DEPENDENT RNA HELICASE DHX37-RELATED"/>
    <property type="match status" value="1"/>
</dbReference>
<dbReference type="SMART" id="SM00490">
    <property type="entry name" value="HELICc"/>
    <property type="match status" value="1"/>
</dbReference>
<dbReference type="InterPro" id="IPR002464">
    <property type="entry name" value="DNA/RNA_helicase_DEAH_CS"/>
</dbReference>
<dbReference type="InterPro" id="IPR056371">
    <property type="entry name" value="DHX37-like_C"/>
</dbReference>
<feature type="region of interest" description="Disordered" evidence="8">
    <location>
        <begin position="1"/>
        <end position="54"/>
    </location>
</feature>
<evidence type="ECO:0000313" key="11">
    <source>
        <dbReference type="EMBL" id="KAF5205349.1"/>
    </source>
</evidence>
<dbReference type="Pfam" id="PF04408">
    <property type="entry name" value="WHD_HA2"/>
    <property type="match status" value="1"/>
</dbReference>
<dbReference type="Pfam" id="PF21010">
    <property type="entry name" value="HA2_C"/>
    <property type="match status" value="1"/>
</dbReference>
<organism evidence="11 12">
    <name type="scientific">Thalictrum thalictroides</name>
    <name type="common">Rue-anemone</name>
    <name type="synonym">Anemone thalictroides</name>
    <dbReference type="NCBI Taxonomy" id="46969"/>
    <lineage>
        <taxon>Eukaryota</taxon>
        <taxon>Viridiplantae</taxon>
        <taxon>Streptophyta</taxon>
        <taxon>Embryophyta</taxon>
        <taxon>Tracheophyta</taxon>
        <taxon>Spermatophyta</taxon>
        <taxon>Magnoliopsida</taxon>
        <taxon>Ranunculales</taxon>
        <taxon>Ranunculaceae</taxon>
        <taxon>Thalictroideae</taxon>
        <taxon>Thalictrum</taxon>
    </lineage>
</organism>
<sequence>MDVGDAQWNECSTNGDDSNAIFLPGKKKRKIKDTKQDYLKRKTPLSKSQKRKLKKLEEEKAKEVLLYESFRTLEKYKIRDEEHSLLKSSGNIGQVETMREKRRRAEQFSRVGLVVPQDSQPSKKRQKEGALCQTESEADESCSELEGSPDNVSGLILEERDLDHLCRSSDVNQVSTCINVPHIECEPDSASSSKDFLCNYFKSKQDDQKIPSLIACNYERRESTEPKDMEYDHPKANINNSCIHVEGAVQKPLSAPTVVFVSRPAEIEENRKGLPIVMMEQEIMEAINEHSIVIICGETGCGKTTQVPQFLYEAGFGSSQTNLRSGIIGVTQPRRVAVLATAKRVAFELGFWLGKEVGFQVRHDKRIGDNCSIKFMTDGILLRELQSDFLLKRYSVIILDEAHERSLNTDILIGMLSRTILERQKLYQDQQEKVRSGVNISPENMISGLKLVIMSATLRVEDFVSQRNLFLEPPPVIEVPARQFPVSIHFSKRTEIVDYMGQAYKKVMSIHKRLPTGGILVFVTGQREVEHLCKKLRKISRQLTYIRSKIEIENKVTVVSEANSIDQEGNMKDISEAFEIHGPTHRQIDRFGVSEEDSDNPDAGDSYTSDDSGTESDFTSDGDSDDDVGGSLDHDSPGKGGKLVNVLGEAGSLSALKASFEALAGKNHPKCDSEVLDLSDTPVTEGCSKSSPSISEKKGEPSGPSVGGLHVLPLYAMLPAASQLRVFGKVKEGERLVVVATNVAETSLTIPGIKYVVDTGRQKVKKYNSTNGMETYEIQWISKASAAQRAGRAGRTGPGHCYRLYSPAVFSNVFSDFSSAEISKVPVDGVVLLLKSMGIDKVVNFPFPTPPETAALLEAECCLKALEALDNAGRLTSLGRAMARYPMSPRHSRMLLTVIKIMMNVQGYARANLVFGYAVAAAAALSLSNPFMTQFEGNQGDKDGFDQNEKSDALDRQKILDKQEKLKQKKLKEVGKVARAKFRNPSSDALSIAYALQLFELSERSVEFCNENTLHLKTMEEMSKLRKQLLRLVFHQKPVGDSRQDFLWSHGTLEDVEQAWRVSASKHPLLLYEEELLGQAICAGWADRVAKRTRAVSGSSNGDRKANAVCYQACMVKETVFLHRWSSVARTSPEFVVYNELLQTKRPYMHGATSVKAEWLVKYAGSLCIFSKLEDPKPYYEPLTDQVMRWVIPTFGPHEWELRPHSLPIKDDDLLRVKVFAYALLEGHVLPCLKPVQKLLRAPPASILRPEALGQLRVGNLINRLMGKLKKIDSRAMLRETWNVTPHELRSEVLDWFQKKFQHQFEELWEQMHREVVLNPKELFPEFVKKEKKKQKKLLVQVQ</sequence>
<evidence type="ECO:0000256" key="4">
    <source>
        <dbReference type="ARBA" id="ARBA00022801"/>
    </source>
</evidence>
<feature type="region of interest" description="Disordered" evidence="8">
    <location>
        <begin position="592"/>
        <end position="640"/>
    </location>
</feature>
<dbReference type="PROSITE" id="PS51192">
    <property type="entry name" value="HELICASE_ATP_BIND_1"/>
    <property type="match status" value="1"/>
</dbReference>
<dbReference type="Gene3D" id="3.40.50.300">
    <property type="entry name" value="P-loop containing nucleotide triphosphate hydrolases"/>
    <property type="match status" value="3"/>
</dbReference>
<feature type="region of interest" description="Disordered" evidence="8">
    <location>
        <begin position="675"/>
        <end position="705"/>
    </location>
</feature>
<keyword evidence="12" id="KW-1185">Reference proteome</keyword>
<dbReference type="PROSITE" id="PS51194">
    <property type="entry name" value="HELICASE_CTER"/>
    <property type="match status" value="1"/>
</dbReference>
<evidence type="ECO:0000256" key="7">
    <source>
        <dbReference type="ARBA" id="ARBA00047984"/>
    </source>
</evidence>
<dbReference type="GO" id="GO:0005730">
    <property type="term" value="C:nucleolus"/>
    <property type="evidence" value="ECO:0007669"/>
    <property type="project" value="TreeGrafter"/>
</dbReference>
<keyword evidence="4" id="KW-0378">Hydrolase</keyword>
<evidence type="ECO:0000256" key="3">
    <source>
        <dbReference type="ARBA" id="ARBA00022741"/>
    </source>
</evidence>
<dbReference type="GO" id="GO:0000462">
    <property type="term" value="P:maturation of SSU-rRNA from tricistronic rRNA transcript (SSU-rRNA, 5.8S rRNA, LSU-rRNA)"/>
    <property type="evidence" value="ECO:0007669"/>
    <property type="project" value="TreeGrafter"/>
</dbReference>
<keyword evidence="3" id="KW-0547">Nucleotide-binding</keyword>
<dbReference type="InterPro" id="IPR048333">
    <property type="entry name" value="HA2_WH"/>
</dbReference>
<keyword evidence="5 11" id="KW-0347">Helicase</keyword>
<dbReference type="InterPro" id="IPR027417">
    <property type="entry name" value="P-loop_NTPase"/>
</dbReference>
<dbReference type="SUPFAM" id="SSF52540">
    <property type="entry name" value="P-loop containing nucleoside triphosphate hydrolases"/>
    <property type="match status" value="1"/>
</dbReference>
<dbReference type="Proteomes" id="UP000554482">
    <property type="component" value="Unassembled WGS sequence"/>
</dbReference>
<feature type="domain" description="Helicase ATP-binding" evidence="9">
    <location>
        <begin position="284"/>
        <end position="476"/>
    </location>
</feature>
<dbReference type="InterPro" id="IPR003593">
    <property type="entry name" value="AAA+_ATPase"/>
</dbReference>
<reference evidence="11 12" key="1">
    <citation type="submission" date="2020-06" db="EMBL/GenBank/DDBJ databases">
        <title>Transcriptomic and genomic resources for Thalictrum thalictroides and T. hernandezii: Facilitating candidate gene discovery in an emerging model plant lineage.</title>
        <authorList>
            <person name="Arias T."/>
            <person name="Riano-Pachon D.M."/>
            <person name="Di Stilio V.S."/>
        </authorList>
    </citation>
    <scope>NUCLEOTIDE SEQUENCE [LARGE SCALE GENOMIC DNA]</scope>
    <source>
        <strain evidence="12">cv. WT478/WT964</strain>
        <tissue evidence="11">Leaves</tissue>
    </source>
</reference>
<feature type="region of interest" description="Disordered" evidence="8">
    <location>
        <begin position="115"/>
        <end position="150"/>
    </location>
</feature>
<dbReference type="InterPro" id="IPR011545">
    <property type="entry name" value="DEAD/DEAH_box_helicase_dom"/>
</dbReference>
<dbReference type="SMART" id="SM00382">
    <property type="entry name" value="AAA"/>
    <property type="match status" value="1"/>
</dbReference>
<dbReference type="CDD" id="cd18791">
    <property type="entry name" value="SF2_C_RHA"/>
    <property type="match status" value="1"/>
</dbReference>
<name>A0A7J6X6S3_THATH</name>
<dbReference type="SMART" id="SM00487">
    <property type="entry name" value="DEXDc"/>
    <property type="match status" value="1"/>
</dbReference>
<evidence type="ECO:0000256" key="8">
    <source>
        <dbReference type="SAM" id="MobiDB-lite"/>
    </source>
</evidence>
<dbReference type="GO" id="GO:0016787">
    <property type="term" value="F:hydrolase activity"/>
    <property type="evidence" value="ECO:0007669"/>
    <property type="project" value="UniProtKB-KW"/>
</dbReference>
<accession>A0A7J6X6S3</accession>
<protein>
    <recommendedName>
        <fullName evidence="2">RNA helicase</fullName>
        <ecNumber evidence="2">3.6.4.13</ecNumber>
    </recommendedName>
</protein>
<feature type="compositionally biased region" description="Basic residues" evidence="8">
    <location>
        <begin position="41"/>
        <end position="54"/>
    </location>
</feature>
<keyword evidence="6" id="KW-0067">ATP-binding</keyword>
<evidence type="ECO:0000256" key="5">
    <source>
        <dbReference type="ARBA" id="ARBA00022806"/>
    </source>
</evidence>
<dbReference type="PROSITE" id="PS00690">
    <property type="entry name" value="DEAH_ATP_HELICASE"/>
    <property type="match status" value="1"/>
</dbReference>
<comment type="similarity">
    <text evidence="1">Belongs to the DEAD box helicase family. DEAH subfamily.</text>
</comment>
<dbReference type="Pfam" id="PF00271">
    <property type="entry name" value="Helicase_C"/>
    <property type="match status" value="1"/>
</dbReference>
<dbReference type="FunFam" id="1.20.120.1080:FF:000021">
    <property type="entry name" value="ATP-dependent RNA helicase DEAH13"/>
    <property type="match status" value="1"/>
</dbReference>
<gene>
    <name evidence="11" type="ORF">FRX31_005064</name>
</gene>
<evidence type="ECO:0000259" key="10">
    <source>
        <dbReference type="PROSITE" id="PS51194"/>
    </source>
</evidence>
<dbReference type="InterPro" id="IPR007502">
    <property type="entry name" value="Helicase-assoc_dom"/>
</dbReference>
<dbReference type="InterPro" id="IPR011709">
    <property type="entry name" value="DEAD-box_helicase_OB_fold"/>
</dbReference>
<proteinExistence type="inferred from homology"/>
<comment type="catalytic activity">
    <reaction evidence="7">
        <text>ATP + H2O = ADP + phosphate + H(+)</text>
        <dbReference type="Rhea" id="RHEA:13065"/>
        <dbReference type="ChEBI" id="CHEBI:15377"/>
        <dbReference type="ChEBI" id="CHEBI:15378"/>
        <dbReference type="ChEBI" id="CHEBI:30616"/>
        <dbReference type="ChEBI" id="CHEBI:43474"/>
        <dbReference type="ChEBI" id="CHEBI:456216"/>
        <dbReference type="EC" id="3.6.4.13"/>
    </reaction>
</comment>
<dbReference type="PANTHER" id="PTHR18934">
    <property type="entry name" value="ATP-DEPENDENT RNA HELICASE"/>
    <property type="match status" value="1"/>
</dbReference>
<dbReference type="SMART" id="SM00847">
    <property type="entry name" value="HA2"/>
    <property type="match status" value="1"/>
</dbReference>
<dbReference type="Pfam" id="PF00270">
    <property type="entry name" value="DEAD"/>
    <property type="match status" value="1"/>
</dbReference>
<dbReference type="Pfam" id="PF23362">
    <property type="entry name" value="DHX37_C"/>
    <property type="match status" value="1"/>
</dbReference>
<dbReference type="GO" id="GO:0003724">
    <property type="term" value="F:RNA helicase activity"/>
    <property type="evidence" value="ECO:0007669"/>
    <property type="project" value="UniProtKB-EC"/>
</dbReference>
<dbReference type="EC" id="3.6.4.13" evidence="2"/>
<dbReference type="CDD" id="cd17982">
    <property type="entry name" value="DEXHc_DHX37"/>
    <property type="match status" value="1"/>
</dbReference>
<dbReference type="FunFam" id="3.40.50.300:FF:000637">
    <property type="entry name" value="ATP-dependent RNA helicase DHX37/DHR1"/>
    <property type="match status" value="1"/>
</dbReference>
<dbReference type="OrthoDB" id="10253254at2759"/>
<evidence type="ECO:0000256" key="1">
    <source>
        <dbReference type="ARBA" id="ARBA00008792"/>
    </source>
</evidence>
<dbReference type="Pfam" id="PF07717">
    <property type="entry name" value="OB_NTP_bind"/>
    <property type="match status" value="1"/>
</dbReference>
<evidence type="ECO:0000259" key="9">
    <source>
        <dbReference type="PROSITE" id="PS51192"/>
    </source>
</evidence>
<dbReference type="InterPro" id="IPR014001">
    <property type="entry name" value="Helicase_ATP-bd"/>
</dbReference>
<dbReference type="GO" id="GO:0005524">
    <property type="term" value="F:ATP binding"/>
    <property type="evidence" value="ECO:0007669"/>
    <property type="project" value="UniProtKB-KW"/>
</dbReference>
<evidence type="ECO:0000313" key="12">
    <source>
        <dbReference type="Proteomes" id="UP000554482"/>
    </source>
</evidence>
<evidence type="ECO:0000256" key="2">
    <source>
        <dbReference type="ARBA" id="ARBA00012552"/>
    </source>
</evidence>
<comment type="caution">
    <text evidence="11">The sequence shown here is derived from an EMBL/GenBank/DDBJ whole genome shotgun (WGS) entry which is preliminary data.</text>
</comment>
<dbReference type="EMBL" id="JABWDY010004184">
    <property type="protein sequence ID" value="KAF5205349.1"/>
    <property type="molecule type" value="Genomic_DNA"/>
</dbReference>
<feature type="compositionally biased region" description="Acidic residues" evidence="8">
    <location>
        <begin position="612"/>
        <end position="628"/>
    </location>
</feature>